<dbReference type="InterPro" id="IPR002110">
    <property type="entry name" value="Ankyrin_rpt"/>
</dbReference>
<sequence>MLVAALDVVRANAQGGSICGAVPPNPERPDRIKLAQLVAALPDPNASFQFGYMDVTPLGLAVLADDVELLDMLFAKGAHWRLDSFDSTAMYEAAQHGSPAMIKALLRHGLGPDVRPSEGWPGLNGCSLAE</sequence>
<evidence type="ECO:0000313" key="1">
    <source>
        <dbReference type="EMBL" id="MET3653931.1"/>
    </source>
</evidence>
<keyword evidence="2" id="KW-1185">Reference proteome</keyword>
<dbReference type="InterPro" id="IPR036770">
    <property type="entry name" value="Ankyrin_rpt-contain_sf"/>
</dbReference>
<comment type="caution">
    <text evidence="1">The sequence shown here is derived from an EMBL/GenBank/DDBJ whole genome shotgun (WGS) entry which is preliminary data.</text>
</comment>
<dbReference type="SMART" id="SM00248">
    <property type="entry name" value="ANK"/>
    <property type="match status" value="2"/>
</dbReference>
<dbReference type="Pfam" id="PF13637">
    <property type="entry name" value="Ank_4"/>
    <property type="match status" value="1"/>
</dbReference>
<reference evidence="1 2" key="1">
    <citation type="submission" date="2024-06" db="EMBL/GenBank/DDBJ databases">
        <title>Sorghum-associated microbial communities from plants grown in Nebraska, USA.</title>
        <authorList>
            <person name="Schachtman D."/>
        </authorList>
    </citation>
    <scope>NUCLEOTIDE SEQUENCE [LARGE SCALE GENOMIC DNA]</scope>
    <source>
        <strain evidence="1 2">1073</strain>
    </source>
</reference>
<evidence type="ECO:0000313" key="2">
    <source>
        <dbReference type="Proteomes" id="UP001549184"/>
    </source>
</evidence>
<dbReference type="EMBL" id="JBEPMU010000006">
    <property type="protein sequence ID" value="MET3653931.1"/>
    <property type="molecule type" value="Genomic_DNA"/>
</dbReference>
<dbReference type="SUPFAM" id="SSF48403">
    <property type="entry name" value="Ankyrin repeat"/>
    <property type="match status" value="1"/>
</dbReference>
<accession>A0ABV2JYM3</accession>
<name>A0ABV2JYM3_9GAMM</name>
<dbReference type="Gene3D" id="1.25.40.20">
    <property type="entry name" value="Ankyrin repeat-containing domain"/>
    <property type="match status" value="1"/>
</dbReference>
<protein>
    <submittedName>
        <fullName evidence="1">Ankyrin repeat protein</fullName>
    </submittedName>
</protein>
<proteinExistence type="predicted"/>
<organism evidence="1 2">
    <name type="scientific">Dyella japonica</name>
    <dbReference type="NCBI Taxonomy" id="231455"/>
    <lineage>
        <taxon>Bacteria</taxon>
        <taxon>Pseudomonadati</taxon>
        <taxon>Pseudomonadota</taxon>
        <taxon>Gammaproteobacteria</taxon>
        <taxon>Lysobacterales</taxon>
        <taxon>Rhodanobacteraceae</taxon>
        <taxon>Dyella</taxon>
    </lineage>
</organism>
<dbReference type="Proteomes" id="UP001549184">
    <property type="component" value="Unassembled WGS sequence"/>
</dbReference>
<dbReference type="RefSeq" id="WP_354015308.1">
    <property type="nucleotide sequence ID" value="NZ_JBEPMU010000006.1"/>
</dbReference>
<gene>
    <name evidence="1" type="ORF">ABIC75_003669</name>
</gene>